<keyword evidence="4 8" id="KW-0406">Ion transport</keyword>
<evidence type="ECO:0000256" key="5">
    <source>
        <dbReference type="ARBA" id="ARBA00023136"/>
    </source>
</evidence>
<evidence type="ECO:0000256" key="4">
    <source>
        <dbReference type="ARBA" id="ARBA00023065"/>
    </source>
</evidence>
<comment type="function">
    <text evidence="8">F(1)F(0) ATP synthase produces ATP from ADP in the presence of a proton or sodium gradient. F-type ATPases consist of two structural domains, F(1) containing the extramembraneous catalytic core and F(0) containing the membrane proton channel, linked together by a central stalk and a peripheral stalk. During catalysis, ATP synthesis in the catalytic domain of F(1) is coupled via a rotary mechanism of the central stalk subunits to proton translocation.</text>
</comment>
<evidence type="ECO:0000256" key="8">
    <source>
        <dbReference type="HAMAP-Rule" id="MF_01416"/>
    </source>
</evidence>
<evidence type="ECO:0000256" key="3">
    <source>
        <dbReference type="ARBA" id="ARBA00022781"/>
    </source>
</evidence>
<keyword evidence="6 8" id="KW-0139">CF(1)</keyword>
<keyword evidence="2 8" id="KW-0813">Transport</keyword>
<dbReference type="SUPFAM" id="SSF47928">
    <property type="entry name" value="N-terminal domain of the delta subunit of the F1F0-ATP synthase"/>
    <property type="match status" value="1"/>
</dbReference>
<keyword evidence="3 8" id="KW-0375">Hydrogen ion transport</keyword>
<dbReference type="InterPro" id="IPR000711">
    <property type="entry name" value="ATPase_OSCP/dsu"/>
</dbReference>
<evidence type="ECO:0000256" key="6">
    <source>
        <dbReference type="ARBA" id="ARBA00023196"/>
    </source>
</evidence>
<keyword evidence="8" id="KW-1003">Cell membrane</keyword>
<organism evidence="9 10">
    <name type="scientific">Henriciella mobilis</name>
    <dbReference type="NCBI Taxonomy" id="2305467"/>
    <lineage>
        <taxon>Bacteria</taxon>
        <taxon>Pseudomonadati</taxon>
        <taxon>Pseudomonadota</taxon>
        <taxon>Alphaproteobacteria</taxon>
        <taxon>Hyphomonadales</taxon>
        <taxon>Hyphomonadaceae</taxon>
        <taxon>Henriciella</taxon>
    </lineage>
</organism>
<name>A0A399RGQ8_9PROT</name>
<dbReference type="Pfam" id="PF00213">
    <property type="entry name" value="OSCP"/>
    <property type="match status" value="1"/>
</dbReference>
<dbReference type="GO" id="GO:0045259">
    <property type="term" value="C:proton-transporting ATP synthase complex"/>
    <property type="evidence" value="ECO:0007669"/>
    <property type="project" value="UniProtKB-KW"/>
</dbReference>
<keyword evidence="10" id="KW-1185">Reference proteome</keyword>
<dbReference type="Gene3D" id="1.10.520.20">
    <property type="entry name" value="N-terminal domain of the delta subunit of the F1F0-ATP synthase"/>
    <property type="match status" value="1"/>
</dbReference>
<keyword evidence="5 8" id="KW-0472">Membrane</keyword>
<reference evidence="9 10" key="1">
    <citation type="submission" date="2018-08" db="EMBL/GenBank/DDBJ databases">
        <title>Henriciella mobilis sp. nov., isolated from seawater.</title>
        <authorList>
            <person name="Cheng H."/>
            <person name="Wu Y.-H."/>
            <person name="Xu X.-W."/>
            <person name="Guo L.-L."/>
        </authorList>
    </citation>
    <scope>NUCLEOTIDE SEQUENCE [LARGE SCALE GENOMIC DNA]</scope>
    <source>
        <strain evidence="9 10">JN25</strain>
    </source>
</reference>
<dbReference type="Proteomes" id="UP000266385">
    <property type="component" value="Unassembled WGS sequence"/>
</dbReference>
<evidence type="ECO:0000256" key="7">
    <source>
        <dbReference type="ARBA" id="ARBA00023310"/>
    </source>
</evidence>
<proteinExistence type="inferred from homology"/>
<keyword evidence="9" id="KW-0378">Hydrolase</keyword>
<comment type="subcellular location">
    <subcellularLocation>
        <location evidence="8">Cell membrane</location>
        <topology evidence="8">Peripheral membrane protein</topology>
    </subcellularLocation>
    <subcellularLocation>
        <location evidence="1">Membrane</location>
    </subcellularLocation>
</comment>
<protein>
    <recommendedName>
        <fullName evidence="8">ATP synthase subunit delta</fullName>
    </recommendedName>
    <alternativeName>
        <fullName evidence="8">ATP synthase F(1) sector subunit delta</fullName>
    </alternativeName>
    <alternativeName>
        <fullName evidence="8">F-type ATPase subunit delta</fullName>
        <shortName evidence="8">F-ATPase subunit delta</shortName>
    </alternativeName>
</protein>
<dbReference type="NCBIfam" id="TIGR01145">
    <property type="entry name" value="ATP_synt_delta"/>
    <property type="match status" value="1"/>
</dbReference>
<dbReference type="AlphaFoldDB" id="A0A399RGQ8"/>
<dbReference type="EMBL" id="QWFX01000006">
    <property type="protein sequence ID" value="RIJ30538.1"/>
    <property type="molecule type" value="Genomic_DNA"/>
</dbReference>
<dbReference type="HAMAP" id="MF_01416">
    <property type="entry name" value="ATP_synth_delta_bact"/>
    <property type="match status" value="1"/>
</dbReference>
<accession>A0A399RGQ8</accession>
<keyword evidence="7 8" id="KW-0066">ATP synthesis</keyword>
<dbReference type="GO" id="GO:0046933">
    <property type="term" value="F:proton-transporting ATP synthase activity, rotational mechanism"/>
    <property type="evidence" value="ECO:0007669"/>
    <property type="project" value="UniProtKB-UniRule"/>
</dbReference>
<gene>
    <name evidence="8 9" type="primary">atpH</name>
    <name evidence="9" type="ORF">D1223_07905</name>
</gene>
<evidence type="ECO:0000313" key="9">
    <source>
        <dbReference type="EMBL" id="RIJ30538.1"/>
    </source>
</evidence>
<dbReference type="OrthoDB" id="9796185at2"/>
<sequence length="186" mass="19563">MAASSASHANETARRYASALFDLANEKGELETVSKDLKSLIAMAAGSKDLSVLLESPAFAREDKAKGLVAVAAKAGLSKIASNFLATMATNGRSDEVLSAAGHFDELYAKHRGVKRALARTAEEMTADQRKKLEAVLKKAVGSDVELETEVEPGLIGGIQLRVGSTLIDTSVASKLDRMNTAMKGA</sequence>
<comment type="caution">
    <text evidence="9">The sequence shown here is derived from an EMBL/GenBank/DDBJ whole genome shotgun (WGS) entry which is preliminary data.</text>
</comment>
<dbReference type="RefSeq" id="WP_119375848.1">
    <property type="nucleotide sequence ID" value="NZ_QWFX01000006.1"/>
</dbReference>
<comment type="function">
    <text evidence="8">This protein is part of the stalk that links CF(0) to CF(1). It either transmits conformational changes from CF(0) to CF(1) or is implicated in proton conduction.</text>
</comment>
<comment type="similarity">
    <text evidence="8">Belongs to the ATPase delta chain family.</text>
</comment>
<dbReference type="PANTHER" id="PTHR11910">
    <property type="entry name" value="ATP SYNTHASE DELTA CHAIN"/>
    <property type="match status" value="1"/>
</dbReference>
<evidence type="ECO:0000256" key="2">
    <source>
        <dbReference type="ARBA" id="ARBA00022448"/>
    </source>
</evidence>
<dbReference type="GO" id="GO:0005886">
    <property type="term" value="C:plasma membrane"/>
    <property type="evidence" value="ECO:0007669"/>
    <property type="project" value="UniProtKB-SubCell"/>
</dbReference>
<evidence type="ECO:0000313" key="10">
    <source>
        <dbReference type="Proteomes" id="UP000266385"/>
    </source>
</evidence>
<dbReference type="PRINTS" id="PR00125">
    <property type="entry name" value="ATPASEDELTA"/>
</dbReference>
<evidence type="ECO:0000256" key="1">
    <source>
        <dbReference type="ARBA" id="ARBA00004370"/>
    </source>
</evidence>
<dbReference type="InterPro" id="IPR026015">
    <property type="entry name" value="ATP_synth_OSCP/delta_N_sf"/>
</dbReference>
<dbReference type="GO" id="GO:0016787">
    <property type="term" value="F:hydrolase activity"/>
    <property type="evidence" value="ECO:0007669"/>
    <property type="project" value="UniProtKB-KW"/>
</dbReference>